<feature type="region of interest" description="Disordered" evidence="1">
    <location>
        <begin position="22"/>
        <end position="53"/>
    </location>
</feature>
<dbReference type="EMBL" id="STFF01000016">
    <property type="protein sequence ID" value="THU30378.1"/>
    <property type="molecule type" value="Genomic_DNA"/>
</dbReference>
<reference evidence="2 3" key="1">
    <citation type="submission" date="2019-04" db="EMBL/GenBank/DDBJ databases">
        <title>Niastella caeni sp. nov., isolated from activated sludge.</title>
        <authorList>
            <person name="Sheng M."/>
        </authorList>
    </citation>
    <scope>NUCLEOTIDE SEQUENCE [LARGE SCALE GENOMIC DNA]</scope>
    <source>
        <strain evidence="2 3">HX-2-15</strain>
    </source>
</reference>
<gene>
    <name evidence="2" type="ORF">FAM09_29925</name>
</gene>
<dbReference type="PROSITE" id="PS51257">
    <property type="entry name" value="PROKAR_LIPOPROTEIN"/>
    <property type="match status" value="1"/>
</dbReference>
<dbReference type="RefSeq" id="WP_136580854.1">
    <property type="nucleotide sequence ID" value="NZ_STFF01000016.1"/>
</dbReference>
<dbReference type="Proteomes" id="UP000306918">
    <property type="component" value="Unassembled WGS sequence"/>
</dbReference>
<proteinExistence type="predicted"/>
<dbReference type="OrthoDB" id="761686at2"/>
<organism evidence="2 3">
    <name type="scientific">Niastella caeni</name>
    <dbReference type="NCBI Taxonomy" id="2569763"/>
    <lineage>
        <taxon>Bacteria</taxon>
        <taxon>Pseudomonadati</taxon>
        <taxon>Bacteroidota</taxon>
        <taxon>Chitinophagia</taxon>
        <taxon>Chitinophagales</taxon>
        <taxon>Chitinophagaceae</taxon>
        <taxon>Niastella</taxon>
    </lineage>
</organism>
<evidence type="ECO:0000313" key="2">
    <source>
        <dbReference type="EMBL" id="THU30378.1"/>
    </source>
</evidence>
<sequence>MKRIITLGFMATVLVFSACKSDGKKEENNETNNATQTTAGGEEQKPAGANQPKEYKVTITPDSAILGKKKEALVKVKGATAIVLSDADGKDNGIEITFTLTLTNRGKIGDGSYLHVDYPNSRLQLDNGTNITHDSGSGYLEAQPEATSEEETWTYKVPAGAKPTALNLFMDETRVSVAVSLSEK</sequence>
<keyword evidence="3" id="KW-1185">Reference proteome</keyword>
<comment type="caution">
    <text evidence="2">The sequence shown here is derived from an EMBL/GenBank/DDBJ whole genome shotgun (WGS) entry which is preliminary data.</text>
</comment>
<dbReference type="AlphaFoldDB" id="A0A4S8H6G4"/>
<evidence type="ECO:0000313" key="3">
    <source>
        <dbReference type="Proteomes" id="UP000306918"/>
    </source>
</evidence>
<evidence type="ECO:0000256" key="1">
    <source>
        <dbReference type="SAM" id="MobiDB-lite"/>
    </source>
</evidence>
<name>A0A4S8H6G4_9BACT</name>
<feature type="compositionally biased region" description="Low complexity" evidence="1">
    <location>
        <begin position="30"/>
        <end position="41"/>
    </location>
</feature>
<protein>
    <recommendedName>
        <fullName evidence="4">DUF4352 domain-containing protein</fullName>
    </recommendedName>
</protein>
<evidence type="ECO:0008006" key="4">
    <source>
        <dbReference type="Google" id="ProtNLM"/>
    </source>
</evidence>
<accession>A0A4S8H6G4</accession>